<dbReference type="AlphaFoldDB" id="A0A6N7Q4J9"/>
<keyword evidence="4" id="KW-1185">Reference proteome</keyword>
<keyword evidence="2" id="KW-0732">Signal</keyword>
<organism evidence="3 4">
    <name type="scientific">Polyangium spumosum</name>
    <dbReference type="NCBI Taxonomy" id="889282"/>
    <lineage>
        <taxon>Bacteria</taxon>
        <taxon>Pseudomonadati</taxon>
        <taxon>Myxococcota</taxon>
        <taxon>Polyangia</taxon>
        <taxon>Polyangiales</taxon>
        <taxon>Polyangiaceae</taxon>
        <taxon>Polyangium</taxon>
    </lineage>
</organism>
<dbReference type="OrthoDB" id="9815328at2"/>
<feature type="signal peptide" evidence="2">
    <location>
        <begin position="1"/>
        <end position="20"/>
    </location>
</feature>
<protein>
    <recommendedName>
        <fullName evidence="5">Lipoprotein</fullName>
    </recommendedName>
</protein>
<sequence>MTFRASRFLAPALLALSVVACGGTVYTSTKTAEPVLIARAESPAEVRAAVIRAMAGRKFSALGEEPGKISARLDKRDITLDVDIEYSGTQYVVKYVRSTGLATKPGPNGEVLVDGHWSGWVRGLKSRIGEELLVPKKEAAETAQREREYQLLLEQHRTAQAQANAQAAQAASQPPQAQPAQGQAPVVIQPVIPVPLPSLPAGGVNVSRSTTKGSQTITCCINGAFYACPSQEAFKKCMSLGPHECTRDASKSCK</sequence>
<feature type="region of interest" description="Disordered" evidence="1">
    <location>
        <begin position="162"/>
        <end position="183"/>
    </location>
</feature>
<evidence type="ECO:0000313" key="3">
    <source>
        <dbReference type="EMBL" id="MRG95791.1"/>
    </source>
</evidence>
<reference evidence="3 4" key="1">
    <citation type="submission" date="2019-10" db="EMBL/GenBank/DDBJ databases">
        <title>A soil myxobacterium in the family Polyangiaceae.</title>
        <authorList>
            <person name="Li Y."/>
            <person name="Wang J."/>
        </authorList>
    </citation>
    <scope>NUCLEOTIDE SEQUENCE [LARGE SCALE GENOMIC DNA]</scope>
    <source>
        <strain evidence="3 4">DSM 14734</strain>
    </source>
</reference>
<evidence type="ECO:0000256" key="1">
    <source>
        <dbReference type="SAM" id="MobiDB-lite"/>
    </source>
</evidence>
<dbReference type="PROSITE" id="PS51257">
    <property type="entry name" value="PROKAR_LIPOPROTEIN"/>
    <property type="match status" value="1"/>
</dbReference>
<accession>A0A6N7Q4J9</accession>
<dbReference type="EMBL" id="WJIE01000009">
    <property type="protein sequence ID" value="MRG95791.1"/>
    <property type="molecule type" value="Genomic_DNA"/>
</dbReference>
<evidence type="ECO:0000256" key="2">
    <source>
        <dbReference type="SAM" id="SignalP"/>
    </source>
</evidence>
<name>A0A6N7Q4J9_9BACT</name>
<gene>
    <name evidence="3" type="ORF">GF068_28310</name>
</gene>
<dbReference type="RefSeq" id="WP_153822609.1">
    <property type="nucleotide sequence ID" value="NZ_WJIE01000009.1"/>
</dbReference>
<evidence type="ECO:0000313" key="4">
    <source>
        <dbReference type="Proteomes" id="UP000440224"/>
    </source>
</evidence>
<dbReference type="Proteomes" id="UP000440224">
    <property type="component" value="Unassembled WGS sequence"/>
</dbReference>
<feature type="chain" id="PRO_5026720968" description="Lipoprotein" evidence="2">
    <location>
        <begin position="21"/>
        <end position="254"/>
    </location>
</feature>
<proteinExistence type="predicted"/>
<evidence type="ECO:0008006" key="5">
    <source>
        <dbReference type="Google" id="ProtNLM"/>
    </source>
</evidence>
<comment type="caution">
    <text evidence="3">The sequence shown here is derived from an EMBL/GenBank/DDBJ whole genome shotgun (WGS) entry which is preliminary data.</text>
</comment>